<keyword evidence="1 5" id="KW-0963">Cytoplasm</keyword>
<evidence type="ECO:0000313" key="9">
    <source>
        <dbReference type="Proteomes" id="UP000553632"/>
    </source>
</evidence>
<name>A0A7J6Q332_PEROL</name>
<keyword evidence="4 5" id="KW-0539">Nucleus</keyword>
<feature type="compositionally biased region" description="Basic and acidic residues" evidence="6">
    <location>
        <begin position="344"/>
        <end position="357"/>
    </location>
</feature>
<comment type="subcellular location">
    <subcellularLocation>
        <location evidence="5">Cytoplasm</location>
    </subcellularLocation>
    <subcellularLocation>
        <location evidence="5">Nucleus</location>
        <location evidence="5">Nucleolus</location>
    </subcellularLocation>
    <text evidence="5">Shuttles between cytoplasm and nucleus/nucleolus.</text>
</comment>
<dbReference type="Pfam" id="PF01912">
    <property type="entry name" value="eIF-6"/>
    <property type="match status" value="1"/>
</dbReference>
<feature type="compositionally biased region" description="Acidic residues" evidence="6">
    <location>
        <begin position="18"/>
        <end position="27"/>
    </location>
</feature>
<dbReference type="CDD" id="cd15840">
    <property type="entry name" value="SNARE_Qa"/>
    <property type="match status" value="1"/>
</dbReference>
<dbReference type="NCBIfam" id="TIGR00323">
    <property type="entry name" value="eIF-6"/>
    <property type="match status" value="1"/>
</dbReference>
<feature type="compositionally biased region" description="Low complexity" evidence="6">
    <location>
        <begin position="221"/>
        <end position="238"/>
    </location>
</feature>
<accession>A0A7J6Q332</accession>
<protein>
    <recommendedName>
        <fullName evidence="5">Eukaryotic translation initiation factor 6</fullName>
        <shortName evidence="5">eIF-6</shortName>
    </recommendedName>
</protein>
<feature type="region of interest" description="Disordered" evidence="6">
    <location>
        <begin position="371"/>
        <end position="406"/>
    </location>
</feature>
<keyword evidence="9" id="KW-1185">Reference proteome</keyword>
<dbReference type="GO" id="GO:0042256">
    <property type="term" value="P:cytosolic ribosome assembly"/>
    <property type="evidence" value="ECO:0007669"/>
    <property type="project" value="UniProtKB-UniRule"/>
</dbReference>
<reference evidence="8 9" key="1">
    <citation type="submission" date="2020-04" db="EMBL/GenBank/DDBJ databases">
        <title>Perkinsus olseni comparative genomics.</title>
        <authorList>
            <person name="Bogema D.R."/>
        </authorList>
    </citation>
    <scope>NUCLEOTIDE SEQUENCE [LARGE SCALE GENOMIC DNA]</scope>
    <source>
        <strain evidence="8 9">ATCC PRA-207</strain>
    </source>
</reference>
<dbReference type="SUPFAM" id="SSF55909">
    <property type="entry name" value="Pentein"/>
    <property type="match status" value="1"/>
</dbReference>
<dbReference type="GO" id="GO:0005737">
    <property type="term" value="C:cytoplasm"/>
    <property type="evidence" value="ECO:0007669"/>
    <property type="project" value="UniProtKB-SubCell"/>
</dbReference>
<feature type="domain" description="T-SNARE coiled-coil homology" evidence="7">
    <location>
        <begin position="552"/>
        <end position="614"/>
    </location>
</feature>
<keyword evidence="5" id="KW-0690">Ribosome biogenesis</keyword>
<dbReference type="GO" id="GO:0042273">
    <property type="term" value="P:ribosomal large subunit biogenesis"/>
    <property type="evidence" value="ECO:0007669"/>
    <property type="project" value="UniProtKB-UniRule"/>
</dbReference>
<keyword evidence="2 5" id="KW-0396">Initiation factor</keyword>
<dbReference type="SMART" id="SM00397">
    <property type="entry name" value="t_SNARE"/>
    <property type="match status" value="1"/>
</dbReference>
<dbReference type="SUPFAM" id="SSF58038">
    <property type="entry name" value="SNARE fusion complex"/>
    <property type="match status" value="1"/>
</dbReference>
<feature type="region of interest" description="Disordered" evidence="6">
    <location>
        <begin position="334"/>
        <end position="357"/>
    </location>
</feature>
<dbReference type="InterPro" id="IPR002769">
    <property type="entry name" value="eIF6"/>
</dbReference>
<dbReference type="Proteomes" id="UP000553632">
    <property type="component" value="Unassembled WGS sequence"/>
</dbReference>
<feature type="region of interest" description="Disordered" evidence="6">
    <location>
        <begin position="221"/>
        <end position="267"/>
    </location>
</feature>
<organism evidence="8 9">
    <name type="scientific">Perkinsus olseni</name>
    <name type="common">Perkinsus atlanticus</name>
    <dbReference type="NCBI Taxonomy" id="32597"/>
    <lineage>
        <taxon>Eukaryota</taxon>
        <taxon>Sar</taxon>
        <taxon>Alveolata</taxon>
        <taxon>Perkinsozoa</taxon>
        <taxon>Perkinsea</taxon>
        <taxon>Perkinsida</taxon>
        <taxon>Perkinsidae</taxon>
        <taxon>Perkinsus</taxon>
    </lineage>
</organism>
<dbReference type="Pfam" id="PF07004">
    <property type="entry name" value="SHIPPO-rpt"/>
    <property type="match status" value="4"/>
</dbReference>
<dbReference type="HAMAP" id="MF_00032">
    <property type="entry name" value="eIF_6"/>
    <property type="match status" value="1"/>
</dbReference>
<evidence type="ECO:0000256" key="6">
    <source>
        <dbReference type="SAM" id="MobiDB-lite"/>
    </source>
</evidence>
<keyword evidence="3 5" id="KW-0648">Protein biosynthesis</keyword>
<comment type="subunit">
    <text evidence="5">Monomer. Associates with the 60S ribosomal subunit.</text>
</comment>
<dbReference type="FunFam" id="3.75.10.10:FF:000001">
    <property type="entry name" value="Eukaryotic translation initiation factor 6"/>
    <property type="match status" value="1"/>
</dbReference>
<dbReference type="GO" id="GO:0043023">
    <property type="term" value="F:ribosomal large subunit binding"/>
    <property type="evidence" value="ECO:0007669"/>
    <property type="project" value="UniProtKB-UniRule"/>
</dbReference>
<evidence type="ECO:0000256" key="3">
    <source>
        <dbReference type="ARBA" id="ARBA00022917"/>
    </source>
</evidence>
<evidence type="ECO:0000256" key="1">
    <source>
        <dbReference type="ARBA" id="ARBA00022490"/>
    </source>
</evidence>
<dbReference type="AlphaFoldDB" id="A0A7J6Q332"/>
<dbReference type="InterPro" id="IPR010736">
    <property type="entry name" value="SHIPPO-rpt"/>
</dbReference>
<evidence type="ECO:0000256" key="5">
    <source>
        <dbReference type="HAMAP-Rule" id="MF_03132"/>
    </source>
</evidence>
<proteinExistence type="inferred from homology"/>
<dbReference type="EMBL" id="JABANO010035978">
    <property type="protein sequence ID" value="KAF4702582.1"/>
    <property type="molecule type" value="Genomic_DNA"/>
</dbReference>
<dbReference type="SMART" id="SM00654">
    <property type="entry name" value="eIF6"/>
    <property type="match status" value="1"/>
</dbReference>
<feature type="compositionally biased region" description="Polar residues" evidence="6">
    <location>
        <begin position="249"/>
        <end position="267"/>
    </location>
</feature>
<evidence type="ECO:0000259" key="7">
    <source>
        <dbReference type="PROSITE" id="PS50192"/>
    </source>
</evidence>
<feature type="region of interest" description="Disordered" evidence="6">
    <location>
        <begin position="1"/>
        <end position="80"/>
    </location>
</feature>
<evidence type="ECO:0000313" key="8">
    <source>
        <dbReference type="EMBL" id="KAF4702582.1"/>
    </source>
</evidence>
<dbReference type="GO" id="GO:0005730">
    <property type="term" value="C:nucleolus"/>
    <property type="evidence" value="ECO:0007669"/>
    <property type="project" value="UniProtKB-SubCell"/>
</dbReference>
<feature type="compositionally biased region" description="Acidic residues" evidence="6">
    <location>
        <begin position="56"/>
        <end position="71"/>
    </location>
</feature>
<comment type="function">
    <text evidence="5">Binds to the 60S ribosomal subunit and prevents its association with the 40S ribosomal subunit to form the 80S initiation complex in the cytoplasm. May also be involved in ribosome biogenesis.</text>
</comment>
<comment type="similarity">
    <text evidence="5">Belongs to the eIF-6 family.</text>
</comment>
<dbReference type="Gene3D" id="3.75.10.10">
    <property type="entry name" value="L-arginine/glycine Amidinotransferase, Chain A"/>
    <property type="match status" value="1"/>
</dbReference>
<comment type="caution">
    <text evidence="8">The sequence shown here is derived from an EMBL/GenBank/DDBJ whole genome shotgun (WGS) entry which is preliminary data.</text>
</comment>
<gene>
    <name evidence="8" type="primary">EIF6_3</name>
    <name evidence="5" type="synonym">EIF6</name>
    <name evidence="8" type="ORF">FOZ63_027684</name>
</gene>
<evidence type="ECO:0000256" key="2">
    <source>
        <dbReference type="ARBA" id="ARBA00022540"/>
    </source>
</evidence>
<evidence type="ECO:0000256" key="4">
    <source>
        <dbReference type="ARBA" id="ARBA00023242"/>
    </source>
</evidence>
<dbReference type="PROSITE" id="PS50192">
    <property type="entry name" value="T_SNARE"/>
    <property type="match status" value="1"/>
</dbReference>
<dbReference type="CDD" id="cd00527">
    <property type="entry name" value="IF6"/>
    <property type="match status" value="1"/>
</dbReference>
<dbReference type="Gene3D" id="1.20.5.110">
    <property type="match status" value="1"/>
</dbReference>
<dbReference type="InterPro" id="IPR000727">
    <property type="entry name" value="T_SNARE_dom"/>
</dbReference>
<sequence length="901" mass="96265">MASQDEPSGVEAVPAGDGYDEDFEEGGEAGVEGAKTLSQDSLPATDGPDASHGMVDNDEGPTAEQPTEEPESGTAGAVTEEGEKVITLTEESQSWMNLRDAVLEAEGSADGLLTAASLEDLREVLAWSVREGPVEVVRAVLGEGRISPDSNEPSGLPWLVSALQQRPSDRALVEALLDAGAVGTVGAEYIVNSGNGSSVSPDIQALLGVVSDAEASTFAEGPPAAAATAPATPAMSTAFRQASSDHLRTATSSPVISRSSPHNMMMSTTSTCRSQRLQGDGAYMVSLSNFSMAPKWTLPGRHFYSCPLNNPGPGAYNPPLIYSNPKLKGAPKYGFGSSRRFSQRRNDMPGPDKYRPRDPVLAASLSYGFGTSTRPPIGGPGSSTAALRPGPGAYKTPQNPGGCGPRYTLRARTKKDTLGVSAEIMRNPGPGTYSPASLLKEHHGYSFAHSSASSIGKRAFKVPGPGSYSMRNVKGTGTSSPAFSMSSRPAGWNVPNQWSSRVPGPGSYKSNLTSFGRYECTVDDPSHEESHGLLAQELEHHESGDSHAFVDQRVVHERHAGISRIHDQVQQVSDMFRDLAVMVLDQGQQVSSVENTVETTVSDSKEAVRELEKAARLGHSISDRFLKGFLRVELVLMDNVRPWVSVYYWRMAVRCAFENSNEVGVFAMLTNSYCIVALGGSENFYSAFESELKPHIPVVHATIGGTRIPGRVCVGNRHGLLVPSITTDNELQHLRNALPEDVKIQRVEERLSALGNCIVCNDYVALVHPDLDRETEEIIQDVLQVEVFRGAIAGNVLVGTYLTLTNQGGLVHPKTTVEEMDELSQLLQVPLTAGTVNRGSDAVGAGMVANDWAAFCGMDTTATEVAVIESIFKLQQFTKEEPGKEGASMADVNKSIIDNYA</sequence>
<dbReference type="PANTHER" id="PTHR10784">
    <property type="entry name" value="TRANSLATION INITIATION FACTOR 6"/>
    <property type="match status" value="1"/>
</dbReference>
<dbReference type="GO" id="GO:0003743">
    <property type="term" value="F:translation initiation factor activity"/>
    <property type="evidence" value="ECO:0007669"/>
    <property type="project" value="UniProtKB-UniRule"/>
</dbReference>